<reference evidence="1 2" key="1">
    <citation type="submission" date="2018-02" db="EMBL/GenBank/DDBJ databases">
        <title>Genomic Encyclopedia of Archaeal and Bacterial Type Strains, Phase II (KMG-II): from individual species to whole genera.</title>
        <authorList>
            <person name="Goeker M."/>
        </authorList>
    </citation>
    <scope>NUCLEOTIDE SEQUENCE [LARGE SCALE GENOMIC DNA]</scope>
    <source>
        <strain evidence="1 2">DSM 29526</strain>
    </source>
</reference>
<proteinExistence type="predicted"/>
<gene>
    <name evidence="1" type="ORF">CLV84_2944</name>
</gene>
<evidence type="ECO:0000313" key="1">
    <source>
        <dbReference type="EMBL" id="PPK86027.1"/>
    </source>
</evidence>
<organism evidence="1 2">
    <name type="scientific">Neolewinella xylanilytica</name>
    <dbReference type="NCBI Taxonomy" id="1514080"/>
    <lineage>
        <taxon>Bacteria</taxon>
        <taxon>Pseudomonadati</taxon>
        <taxon>Bacteroidota</taxon>
        <taxon>Saprospiria</taxon>
        <taxon>Saprospirales</taxon>
        <taxon>Lewinellaceae</taxon>
        <taxon>Neolewinella</taxon>
    </lineage>
</organism>
<name>A0A2S6I4B9_9BACT</name>
<keyword evidence="2" id="KW-1185">Reference proteome</keyword>
<dbReference type="EMBL" id="PTJC01000006">
    <property type="protein sequence ID" value="PPK86027.1"/>
    <property type="molecule type" value="Genomic_DNA"/>
</dbReference>
<dbReference type="Proteomes" id="UP000237662">
    <property type="component" value="Unassembled WGS sequence"/>
</dbReference>
<dbReference type="AlphaFoldDB" id="A0A2S6I4B9"/>
<evidence type="ECO:0000313" key="2">
    <source>
        <dbReference type="Proteomes" id="UP000237662"/>
    </source>
</evidence>
<sequence length="41" mass="4245">MHTVLALEAGSEGSISLPAFFLGPLAGETEDVEKVYPLAPS</sequence>
<protein>
    <submittedName>
        <fullName evidence="1">Uncharacterized protein</fullName>
    </submittedName>
</protein>
<comment type="caution">
    <text evidence="1">The sequence shown here is derived from an EMBL/GenBank/DDBJ whole genome shotgun (WGS) entry which is preliminary data.</text>
</comment>
<accession>A0A2S6I4B9</accession>